<sequence length="125" mass="13827">MKISLFSRLSLVAVLFGLSATLAVAQPTIYTEDAAAPGTGYWTIETDQSRRDYSVVRFYTAQHEKIYEERLAGLCLDPSRGTGRCRRTAQRLSAALGQAQRATNTSMVAHGLGLDRRAQRLYASR</sequence>
<proteinExistence type="predicted"/>
<dbReference type="OrthoDB" id="886110at2"/>
<gene>
    <name evidence="2" type="ORF">E5J99_01230</name>
</gene>
<dbReference type="EMBL" id="SRLD01000001">
    <property type="protein sequence ID" value="TGE20213.1"/>
    <property type="molecule type" value="Genomic_DNA"/>
</dbReference>
<evidence type="ECO:0000256" key="1">
    <source>
        <dbReference type="SAM" id="SignalP"/>
    </source>
</evidence>
<evidence type="ECO:0000313" key="2">
    <source>
        <dbReference type="EMBL" id="TGE20213.1"/>
    </source>
</evidence>
<keyword evidence="3" id="KW-1185">Reference proteome</keyword>
<evidence type="ECO:0000313" key="3">
    <source>
        <dbReference type="Proteomes" id="UP000297739"/>
    </source>
</evidence>
<protein>
    <recommendedName>
        <fullName evidence="4">UrcA family protein</fullName>
    </recommendedName>
</protein>
<reference evidence="2 3" key="1">
    <citation type="submission" date="2019-04" db="EMBL/GenBank/DDBJ databases">
        <authorList>
            <person name="Feng G."/>
            <person name="Zhang J."/>
            <person name="Zhu H."/>
        </authorList>
    </citation>
    <scope>NUCLEOTIDE SEQUENCE [LARGE SCALE GENOMIC DNA]</scope>
    <source>
        <strain evidence="2 3">JCM 17223</strain>
    </source>
</reference>
<keyword evidence="1" id="KW-0732">Signal</keyword>
<accession>A0A4Z0PTK0</accession>
<name>A0A4Z0PTK0_9BACT</name>
<dbReference type="Proteomes" id="UP000297739">
    <property type="component" value="Unassembled WGS sequence"/>
</dbReference>
<comment type="caution">
    <text evidence="2">The sequence shown here is derived from an EMBL/GenBank/DDBJ whole genome shotgun (WGS) entry which is preliminary data.</text>
</comment>
<evidence type="ECO:0008006" key="4">
    <source>
        <dbReference type="Google" id="ProtNLM"/>
    </source>
</evidence>
<feature type="signal peptide" evidence="1">
    <location>
        <begin position="1"/>
        <end position="25"/>
    </location>
</feature>
<feature type="chain" id="PRO_5021468735" description="UrcA family protein" evidence="1">
    <location>
        <begin position="26"/>
        <end position="125"/>
    </location>
</feature>
<organism evidence="2 3">
    <name type="scientific">Hymenobacter elongatus</name>
    <dbReference type="NCBI Taxonomy" id="877208"/>
    <lineage>
        <taxon>Bacteria</taxon>
        <taxon>Pseudomonadati</taxon>
        <taxon>Bacteroidota</taxon>
        <taxon>Cytophagia</taxon>
        <taxon>Cytophagales</taxon>
        <taxon>Hymenobacteraceae</taxon>
        <taxon>Hymenobacter</taxon>
    </lineage>
</organism>
<dbReference type="AlphaFoldDB" id="A0A4Z0PTK0"/>
<dbReference type="RefSeq" id="WP_135495888.1">
    <property type="nucleotide sequence ID" value="NZ_SRLD01000001.1"/>
</dbReference>